<keyword evidence="4" id="KW-1185">Reference proteome</keyword>
<dbReference type="Proteomes" id="UP000199382">
    <property type="component" value="Unassembled WGS sequence"/>
</dbReference>
<feature type="transmembrane region" description="Helical" evidence="2">
    <location>
        <begin position="138"/>
        <end position="167"/>
    </location>
</feature>
<protein>
    <submittedName>
        <fullName evidence="3">Uncharacterized protein</fullName>
    </submittedName>
</protein>
<feature type="transmembrane region" description="Helical" evidence="2">
    <location>
        <begin position="179"/>
        <end position="197"/>
    </location>
</feature>
<dbReference type="AlphaFoldDB" id="A0A1G9GLI5"/>
<dbReference type="STRING" id="571298.SAMN04488026_106412"/>
<evidence type="ECO:0000256" key="2">
    <source>
        <dbReference type="SAM" id="Phobius"/>
    </source>
</evidence>
<organism evidence="3 4">
    <name type="scientific">Aliiruegeria lutimaris</name>
    <dbReference type="NCBI Taxonomy" id="571298"/>
    <lineage>
        <taxon>Bacteria</taxon>
        <taxon>Pseudomonadati</taxon>
        <taxon>Pseudomonadota</taxon>
        <taxon>Alphaproteobacteria</taxon>
        <taxon>Rhodobacterales</taxon>
        <taxon>Roseobacteraceae</taxon>
        <taxon>Aliiruegeria</taxon>
    </lineage>
</organism>
<feature type="region of interest" description="Disordered" evidence="1">
    <location>
        <begin position="1"/>
        <end position="23"/>
    </location>
</feature>
<keyword evidence="2" id="KW-0812">Transmembrane</keyword>
<reference evidence="3 4" key="1">
    <citation type="submission" date="2016-10" db="EMBL/GenBank/DDBJ databases">
        <authorList>
            <person name="de Groot N.N."/>
        </authorList>
    </citation>
    <scope>NUCLEOTIDE SEQUENCE [LARGE SCALE GENOMIC DNA]</scope>
    <source>
        <strain evidence="3 4">DSM 25294</strain>
    </source>
</reference>
<feature type="transmembrane region" description="Helical" evidence="2">
    <location>
        <begin position="95"/>
        <end position="118"/>
    </location>
</feature>
<proteinExistence type="predicted"/>
<gene>
    <name evidence="3" type="ORF">SAMN04488026_106412</name>
</gene>
<name>A0A1G9GLI5_9RHOB</name>
<dbReference type="EMBL" id="FNEK01000064">
    <property type="protein sequence ID" value="SDL01517.1"/>
    <property type="molecule type" value="Genomic_DNA"/>
</dbReference>
<keyword evidence="2" id="KW-1133">Transmembrane helix</keyword>
<sequence>MEKRVGIGRCNSKTETQPACGPANGPDVSLGAPFSTETPLQRLASFGKVLEEAAPSLLRTAVVLGLSGYIGRTAAQVLPTAEIAHWLELHSVSPWVFLASLPILVTLGGQIALSPILLVVFFGELVYQLPELPADPTLIVYSLSVGWALGLSASPNATATLLVSAICRIPPTTLTWRWNGRYALLCYAVFLFILAFLV</sequence>
<evidence type="ECO:0000313" key="3">
    <source>
        <dbReference type="EMBL" id="SDL01517.1"/>
    </source>
</evidence>
<keyword evidence="2" id="KW-0472">Membrane</keyword>
<evidence type="ECO:0000313" key="4">
    <source>
        <dbReference type="Proteomes" id="UP000199382"/>
    </source>
</evidence>
<evidence type="ECO:0000256" key="1">
    <source>
        <dbReference type="SAM" id="MobiDB-lite"/>
    </source>
</evidence>
<accession>A0A1G9GLI5</accession>